<organism evidence="2 3">
    <name type="scientific">Mya arenaria</name>
    <name type="common">Soft-shell clam</name>
    <dbReference type="NCBI Taxonomy" id="6604"/>
    <lineage>
        <taxon>Eukaryota</taxon>
        <taxon>Metazoa</taxon>
        <taxon>Spiralia</taxon>
        <taxon>Lophotrochozoa</taxon>
        <taxon>Mollusca</taxon>
        <taxon>Bivalvia</taxon>
        <taxon>Autobranchia</taxon>
        <taxon>Heteroconchia</taxon>
        <taxon>Euheterodonta</taxon>
        <taxon>Imparidentia</taxon>
        <taxon>Neoheterodontei</taxon>
        <taxon>Myida</taxon>
        <taxon>Myoidea</taxon>
        <taxon>Myidae</taxon>
        <taxon>Mya</taxon>
    </lineage>
</organism>
<evidence type="ECO:0000313" key="2">
    <source>
        <dbReference type="EMBL" id="WAQ96333.1"/>
    </source>
</evidence>
<proteinExistence type="predicted"/>
<name>A0ABY7DGC6_MYAAR</name>
<protein>
    <submittedName>
        <fullName evidence="2">PP2B2-like protein</fullName>
    </submittedName>
</protein>
<reference evidence="2" key="1">
    <citation type="submission" date="2022-11" db="EMBL/GenBank/DDBJ databases">
        <title>Centuries of genome instability and evolution in soft-shell clam transmissible cancer (bioRxiv).</title>
        <authorList>
            <person name="Hart S.F.M."/>
            <person name="Yonemitsu M.A."/>
            <person name="Giersch R.M."/>
            <person name="Beal B.F."/>
            <person name="Arriagada G."/>
            <person name="Davis B.W."/>
            <person name="Ostrander E.A."/>
            <person name="Goff S.P."/>
            <person name="Metzger M.J."/>
        </authorList>
    </citation>
    <scope>NUCLEOTIDE SEQUENCE</scope>
    <source>
        <strain evidence="2">MELC-2E11</strain>
        <tissue evidence="2">Siphon/mantle</tissue>
    </source>
</reference>
<dbReference type="Proteomes" id="UP001164746">
    <property type="component" value="Chromosome 2"/>
</dbReference>
<gene>
    <name evidence="2" type="ORF">MAR_029023</name>
</gene>
<feature type="region of interest" description="Disordered" evidence="1">
    <location>
        <begin position="31"/>
        <end position="75"/>
    </location>
</feature>
<sequence>CCSEESESVLQLKGLTPNGLLPLGALGGGKATLSNALGGFDPSHKISGFDEAKSLDKANERMPPRKENPMNNSKS</sequence>
<feature type="non-terminal residue" evidence="2">
    <location>
        <position position="75"/>
    </location>
</feature>
<evidence type="ECO:0000256" key="1">
    <source>
        <dbReference type="SAM" id="MobiDB-lite"/>
    </source>
</evidence>
<evidence type="ECO:0000313" key="3">
    <source>
        <dbReference type="Proteomes" id="UP001164746"/>
    </source>
</evidence>
<feature type="compositionally biased region" description="Basic and acidic residues" evidence="1">
    <location>
        <begin position="42"/>
        <end position="68"/>
    </location>
</feature>
<dbReference type="EMBL" id="CP111013">
    <property type="protein sequence ID" value="WAQ96333.1"/>
    <property type="molecule type" value="Genomic_DNA"/>
</dbReference>
<keyword evidence="3" id="KW-1185">Reference proteome</keyword>
<accession>A0ABY7DGC6</accession>